<keyword evidence="1" id="KW-1133">Transmembrane helix</keyword>
<dbReference type="STRING" id="1797768.A3C59_02135"/>
<proteinExistence type="predicted"/>
<feature type="transmembrane region" description="Helical" evidence="1">
    <location>
        <begin position="12"/>
        <end position="32"/>
    </location>
</feature>
<organism evidence="2 3">
    <name type="scientific">Candidatus Daviesbacteria bacterium RIFCSPHIGHO2_02_FULL_36_13</name>
    <dbReference type="NCBI Taxonomy" id="1797768"/>
    <lineage>
        <taxon>Bacteria</taxon>
        <taxon>Candidatus Daviesiibacteriota</taxon>
    </lineage>
</organism>
<keyword evidence="1" id="KW-0812">Transmembrane</keyword>
<reference evidence="2 3" key="1">
    <citation type="journal article" date="2016" name="Nat. Commun.">
        <title>Thousands of microbial genomes shed light on interconnected biogeochemical processes in an aquifer system.</title>
        <authorList>
            <person name="Anantharaman K."/>
            <person name="Brown C.T."/>
            <person name="Hug L.A."/>
            <person name="Sharon I."/>
            <person name="Castelle C.J."/>
            <person name="Probst A.J."/>
            <person name="Thomas B.C."/>
            <person name="Singh A."/>
            <person name="Wilkins M.J."/>
            <person name="Karaoz U."/>
            <person name="Brodie E.L."/>
            <person name="Williams K.H."/>
            <person name="Hubbard S.S."/>
            <person name="Banfield J.F."/>
        </authorList>
    </citation>
    <scope>NUCLEOTIDE SEQUENCE [LARGE SCALE GENOMIC DNA]</scope>
</reference>
<dbReference type="Proteomes" id="UP000176902">
    <property type="component" value="Unassembled WGS sequence"/>
</dbReference>
<gene>
    <name evidence="2" type="ORF">A3C59_02135</name>
</gene>
<dbReference type="AlphaFoldDB" id="A0A1F5JVJ4"/>
<sequence>MKPLALKTEFDNMILVIFLVFMMTMVLLGLIFTRFASVRAADNLQPSTIEVEIDDDFSPELITA</sequence>
<protein>
    <submittedName>
        <fullName evidence="2">Uncharacterized protein</fullName>
    </submittedName>
</protein>
<dbReference type="EMBL" id="MFCV01000024">
    <property type="protein sequence ID" value="OGE32597.1"/>
    <property type="molecule type" value="Genomic_DNA"/>
</dbReference>
<keyword evidence="1" id="KW-0472">Membrane</keyword>
<name>A0A1F5JVJ4_9BACT</name>
<evidence type="ECO:0000313" key="2">
    <source>
        <dbReference type="EMBL" id="OGE32597.1"/>
    </source>
</evidence>
<evidence type="ECO:0000256" key="1">
    <source>
        <dbReference type="SAM" id="Phobius"/>
    </source>
</evidence>
<comment type="caution">
    <text evidence="2">The sequence shown here is derived from an EMBL/GenBank/DDBJ whole genome shotgun (WGS) entry which is preliminary data.</text>
</comment>
<accession>A0A1F5JVJ4</accession>
<evidence type="ECO:0000313" key="3">
    <source>
        <dbReference type="Proteomes" id="UP000176902"/>
    </source>
</evidence>